<sequence>MTCTFKTSEPAAAVTCEAELVRALQEAARKACAAYGVPKIYFARSLGRRLHYLTGFGEETYLPAARESLGHDIWVFIEGGDRLAAGQKGRLLAELRQAVAACAGAGKADPQGAAENQSRTGKRKETTE</sequence>
<organism evidence="2 3">
    <name type="scientific">Desulforudis audaxviator (strain MP104C)</name>
    <dbReference type="NCBI Taxonomy" id="477974"/>
    <lineage>
        <taxon>Bacteria</taxon>
        <taxon>Bacillati</taxon>
        <taxon>Bacillota</taxon>
        <taxon>Clostridia</taxon>
        <taxon>Thermoanaerobacterales</taxon>
        <taxon>Candidatus Desulforudaceae</taxon>
        <taxon>Candidatus Desulforudis</taxon>
    </lineage>
</organism>
<dbReference type="OrthoDB" id="2112822at2"/>
<reference evidence="2 3" key="2">
    <citation type="journal article" date="2008" name="Science">
        <title>Environmental genomics reveals a single-species ecosystem deep within Earth.</title>
        <authorList>
            <person name="Chivian D."/>
            <person name="Brodie E.L."/>
            <person name="Alm E.J."/>
            <person name="Culley D.E."/>
            <person name="Dehal P.S."/>
            <person name="Desantis T.Z."/>
            <person name="Gihring T.M."/>
            <person name="Lapidus A."/>
            <person name="Lin L.H."/>
            <person name="Lowry S.R."/>
            <person name="Moser D.P."/>
            <person name="Richardson P.M."/>
            <person name="Southam G."/>
            <person name="Wanger G."/>
            <person name="Pratt L.M."/>
            <person name="Andersen G.L."/>
            <person name="Hazen T.C."/>
            <person name="Brockman F.J."/>
            <person name="Arkin A.P."/>
            <person name="Onstott T.C."/>
        </authorList>
    </citation>
    <scope>NUCLEOTIDE SEQUENCE [LARGE SCALE GENOMIC DNA]</scope>
    <source>
        <strain evidence="2 3">MP104C</strain>
    </source>
</reference>
<accession>B1I0U9</accession>
<dbReference type="RefSeq" id="WP_012301322.1">
    <property type="nucleotide sequence ID" value="NC_010424.1"/>
</dbReference>
<protein>
    <submittedName>
        <fullName evidence="2">Uncharacterized protein</fullName>
    </submittedName>
</protein>
<dbReference type="KEGG" id="dau:Daud_0164"/>
<feature type="region of interest" description="Disordered" evidence="1">
    <location>
        <begin position="105"/>
        <end position="128"/>
    </location>
</feature>
<evidence type="ECO:0000256" key="1">
    <source>
        <dbReference type="SAM" id="MobiDB-lite"/>
    </source>
</evidence>
<proteinExistence type="predicted"/>
<dbReference type="Proteomes" id="UP000008544">
    <property type="component" value="Chromosome"/>
</dbReference>
<evidence type="ECO:0000313" key="3">
    <source>
        <dbReference type="Proteomes" id="UP000008544"/>
    </source>
</evidence>
<dbReference type="AlphaFoldDB" id="B1I0U9"/>
<dbReference type="eggNOG" id="ENOG5033IRV">
    <property type="taxonomic scope" value="Bacteria"/>
</dbReference>
<keyword evidence="3" id="KW-1185">Reference proteome</keyword>
<name>B1I0U9_DESAP</name>
<dbReference type="EMBL" id="CP000860">
    <property type="protein sequence ID" value="ACA58728.1"/>
    <property type="molecule type" value="Genomic_DNA"/>
</dbReference>
<evidence type="ECO:0000313" key="2">
    <source>
        <dbReference type="EMBL" id="ACA58728.1"/>
    </source>
</evidence>
<dbReference type="HOGENOM" id="CLU_2140607_0_0_9"/>
<reference evidence="3" key="1">
    <citation type="submission" date="2007-10" db="EMBL/GenBank/DDBJ databases">
        <title>Complete sequence of chromosome of Desulforudis audaxviator MP104C.</title>
        <authorList>
            <person name="Copeland A."/>
            <person name="Lucas S."/>
            <person name="Lapidus A."/>
            <person name="Barry K."/>
            <person name="Glavina del Rio T."/>
            <person name="Dalin E."/>
            <person name="Tice H."/>
            <person name="Bruce D."/>
            <person name="Pitluck S."/>
            <person name="Lowry S.R."/>
            <person name="Larimer F."/>
            <person name="Land M.L."/>
            <person name="Hauser L."/>
            <person name="Kyrpides N."/>
            <person name="Ivanova N.N."/>
            <person name="Richardson P."/>
        </authorList>
    </citation>
    <scope>NUCLEOTIDE SEQUENCE [LARGE SCALE GENOMIC DNA]</scope>
    <source>
        <strain evidence="3">MP104C</strain>
    </source>
</reference>
<gene>
    <name evidence="2" type="ordered locus">Daud_0164</name>
</gene>
<dbReference type="STRING" id="477974.Daud_0164"/>